<proteinExistence type="predicted"/>
<dbReference type="EMBL" id="VUNG01000004">
    <property type="protein sequence ID" value="MST83623.1"/>
    <property type="molecule type" value="Genomic_DNA"/>
</dbReference>
<dbReference type="AlphaFoldDB" id="A0A7K0KCG4"/>
<protein>
    <submittedName>
        <fullName evidence="1">Uncharacterized protein</fullName>
    </submittedName>
</protein>
<sequence length="76" mass="8647">MQNNTIEELIQLKQEGKIGWCELALRSKHGTAYLQWCDDHGIEPDDNNAELYLEETESRIYDGGNDFAEEFAGALV</sequence>
<organism evidence="1 2">
    <name type="scientific">Hallella mizrahii</name>
    <dbReference type="NCBI Taxonomy" id="2606637"/>
    <lineage>
        <taxon>Bacteria</taxon>
        <taxon>Pseudomonadati</taxon>
        <taxon>Bacteroidota</taxon>
        <taxon>Bacteroidia</taxon>
        <taxon>Bacteroidales</taxon>
        <taxon>Prevotellaceae</taxon>
        <taxon>Hallella</taxon>
    </lineage>
</organism>
<evidence type="ECO:0000313" key="1">
    <source>
        <dbReference type="EMBL" id="MST83623.1"/>
    </source>
</evidence>
<dbReference type="Proteomes" id="UP000438914">
    <property type="component" value="Unassembled WGS sequence"/>
</dbReference>
<evidence type="ECO:0000313" key="2">
    <source>
        <dbReference type="Proteomes" id="UP000438914"/>
    </source>
</evidence>
<gene>
    <name evidence="1" type="ORF">FYJ73_02840</name>
</gene>
<name>A0A7K0KCG4_9BACT</name>
<dbReference type="RefSeq" id="WP_154533206.1">
    <property type="nucleotide sequence ID" value="NZ_VUNG01000004.1"/>
</dbReference>
<keyword evidence="2" id="KW-1185">Reference proteome</keyword>
<reference evidence="1 2" key="1">
    <citation type="submission" date="2019-08" db="EMBL/GenBank/DDBJ databases">
        <title>In-depth cultivation of the pig gut microbiome towards novel bacterial diversity and tailored functional studies.</title>
        <authorList>
            <person name="Wylensek D."/>
            <person name="Hitch T.C.A."/>
            <person name="Clavel T."/>
        </authorList>
    </citation>
    <scope>NUCLEOTIDE SEQUENCE [LARGE SCALE GENOMIC DNA]</scope>
    <source>
        <strain evidence="1 2">LKV-178-WT-2A</strain>
    </source>
</reference>
<accession>A0A7K0KCG4</accession>
<comment type="caution">
    <text evidence="1">The sequence shown here is derived from an EMBL/GenBank/DDBJ whole genome shotgun (WGS) entry which is preliminary data.</text>
</comment>